<dbReference type="Gene3D" id="1.25.40.10">
    <property type="entry name" value="Tetratricopeptide repeat domain"/>
    <property type="match status" value="1"/>
</dbReference>
<dbReference type="EMBL" id="BT078023">
    <property type="protein sequence ID" value="ACO12447.1"/>
    <property type="molecule type" value="mRNA"/>
</dbReference>
<dbReference type="SMART" id="SM00028">
    <property type="entry name" value="TPR"/>
    <property type="match status" value="3"/>
</dbReference>
<reference evidence="9" key="1">
    <citation type="submission" date="2009-06" db="EMBL/GenBank/DDBJ databases">
        <title>Lepeophtheirus salmonis ESTs and full-length cDNAs.</title>
        <authorList>
            <person name="Yasuike M."/>
            <person name="von Schalburg K."/>
            <person name="Cooper G."/>
            <person name="Leong J."/>
            <person name="Jones S.R.M."/>
            <person name="Koop B.F."/>
        </authorList>
    </citation>
    <scope>NUCLEOTIDE SEQUENCE</scope>
    <source>
        <strain evidence="9">Pacific form</strain>
        <tissue evidence="9">Whole</tissue>
    </source>
</reference>
<dbReference type="PANTHER" id="PTHR45883:SF2">
    <property type="entry name" value="HSC70-INTERACTING PROTEIN"/>
    <property type="match status" value="1"/>
</dbReference>
<keyword evidence="3 6" id="KW-0802">TPR repeat</keyword>
<evidence type="ECO:0000256" key="6">
    <source>
        <dbReference type="PROSITE-ProRule" id="PRU00339"/>
    </source>
</evidence>
<dbReference type="GO" id="GO:1902494">
    <property type="term" value="C:catalytic complex"/>
    <property type="evidence" value="ECO:0007669"/>
    <property type="project" value="UniProtKB-ARBA"/>
</dbReference>
<evidence type="ECO:0000313" key="10">
    <source>
        <dbReference type="EMBL" id="CDW36170.1"/>
    </source>
</evidence>
<feature type="region of interest" description="Disordered" evidence="7">
    <location>
        <begin position="238"/>
        <end position="285"/>
    </location>
</feature>
<dbReference type="InterPro" id="IPR041243">
    <property type="entry name" value="STI1/HOP_DP"/>
</dbReference>
<feature type="region of interest" description="Disordered" evidence="7">
    <location>
        <begin position="43"/>
        <end position="85"/>
    </location>
</feature>
<dbReference type="Gene3D" id="6.10.250.3420">
    <property type="match status" value="1"/>
</dbReference>
<keyword evidence="2" id="KW-0677">Repeat</keyword>
<evidence type="ECO:0000256" key="2">
    <source>
        <dbReference type="ARBA" id="ARBA00022737"/>
    </source>
</evidence>
<sequence length="402" mass="44501">MLPPNKVHELKELIKVLKQCPHIIHLPELDFFRDYILEMGGKIPTQESSKPTEPKKETKAEEPKVEKEEKMEEVVEEDEEMESEVELDLEGVIEDNDDTEHEMGDPSKVELSESEMELFENKRSEAMSSYSSGDWEKSVDFFTEAIKINPTSAAMFAKRGTCYLKIKKPKACIRDCNMAIQLNPDNASAYKFRGRAHRLLGQFLDAVKDLRTACKIDFDEQADEWLKEVTPNAKKLEEHARRVERRNEEKELKEKKERIKKAQEARAKATEEAAKAQTPGSEDAAGSDMLFDAMSDPEVSQALQDILKNPQNISKYQDHPKLMKIFSKLSSKMGGGGGAFPGMFPGMGGGMPGMGGGMPGMGGGMPGMGDGMPDMGSGPTPPGTEVPKPEPSKPAASTDDLD</sequence>
<dbReference type="InterPro" id="IPR011990">
    <property type="entry name" value="TPR-like_helical_dom_sf"/>
</dbReference>
<evidence type="ECO:0000313" key="9">
    <source>
        <dbReference type="EMBL" id="ACO12447.1"/>
    </source>
</evidence>
<dbReference type="GO" id="GO:0030544">
    <property type="term" value="F:Hsp70 protein binding"/>
    <property type="evidence" value="ECO:0007669"/>
    <property type="project" value="TreeGrafter"/>
</dbReference>
<dbReference type="Pfam" id="PF17830">
    <property type="entry name" value="STI1-HOP_DP"/>
    <property type="match status" value="1"/>
</dbReference>
<dbReference type="GO" id="GO:0005634">
    <property type="term" value="C:nucleus"/>
    <property type="evidence" value="ECO:0007669"/>
    <property type="project" value="UniProtKB-ARBA"/>
</dbReference>
<feature type="compositionally biased region" description="Basic and acidic residues" evidence="7">
    <location>
        <begin position="238"/>
        <end position="274"/>
    </location>
</feature>
<dbReference type="Gene3D" id="1.10.260.100">
    <property type="match status" value="1"/>
</dbReference>
<feature type="region of interest" description="Disordered" evidence="7">
    <location>
        <begin position="362"/>
        <end position="402"/>
    </location>
</feature>
<dbReference type="SUPFAM" id="SSF48452">
    <property type="entry name" value="TPR-like"/>
    <property type="match status" value="1"/>
</dbReference>
<dbReference type="GO" id="GO:0046983">
    <property type="term" value="F:protein dimerization activity"/>
    <property type="evidence" value="ECO:0007669"/>
    <property type="project" value="InterPro"/>
</dbReference>
<dbReference type="FunFam" id="6.10.250.3420:FF:000001">
    <property type="entry name" value="Hsc70-interacting protein-like protein"/>
    <property type="match status" value="1"/>
</dbReference>
<comment type="subunit">
    <text evidence="5">Homotetramer. Interacts with Hsc70 as well as DNAJ homologs and Hsp90.</text>
</comment>
<dbReference type="FunFam" id="1.25.40.10:FF:000112">
    <property type="entry name" value="FAM10 family protein"/>
    <property type="match status" value="1"/>
</dbReference>
<gene>
    <name evidence="9" type="primary">F10A1</name>
</gene>
<dbReference type="CDD" id="cd14438">
    <property type="entry name" value="Hip_N"/>
    <property type="match status" value="1"/>
</dbReference>
<evidence type="ECO:0000256" key="3">
    <source>
        <dbReference type="ARBA" id="ARBA00022803"/>
    </source>
</evidence>
<dbReference type="Pfam" id="PF18253">
    <property type="entry name" value="HipN"/>
    <property type="match status" value="1"/>
</dbReference>
<comment type="function">
    <text evidence="4">One HIP oligomer binds the ATPase domains of at least two HSC70 molecules dependent on activation of the HSC70 ATPase by HSP40. Stabilizes the ADP state of HSC70 that has a high affinity for substrate protein. Through its own chaperone activity, it may contribute to the interaction of HSC70 with various target proteins.</text>
</comment>
<accession>C1BTU4</accession>
<feature type="compositionally biased region" description="Acidic residues" evidence="7">
    <location>
        <begin position="74"/>
        <end position="85"/>
    </location>
</feature>
<reference evidence="10" key="2">
    <citation type="submission" date="2014-05" db="EMBL/GenBank/DDBJ databases">
        <authorList>
            <person name="Chronopoulou M."/>
        </authorList>
    </citation>
    <scope>NUCLEOTIDE SEQUENCE</scope>
    <source>
        <tissue evidence="10">Whole organism</tissue>
    </source>
</reference>
<proteinExistence type="evidence at transcript level"/>
<evidence type="ECO:0000256" key="1">
    <source>
        <dbReference type="ARBA" id="ARBA00009015"/>
    </source>
</evidence>
<feature type="repeat" description="TPR" evidence="6">
    <location>
        <begin position="119"/>
        <end position="152"/>
    </location>
</feature>
<protein>
    <submittedName>
        <fullName evidence="9">Hsc70-interacting protein</fullName>
    </submittedName>
</protein>
<dbReference type="InterPro" id="IPR006636">
    <property type="entry name" value="STI1_HS-bd"/>
</dbReference>
<comment type="similarity">
    <text evidence="1">Belongs to the FAM10 family.</text>
</comment>
<dbReference type="EMBL" id="HACA01018809">
    <property type="protein sequence ID" value="CDW36170.1"/>
    <property type="molecule type" value="Transcribed_RNA"/>
</dbReference>
<evidence type="ECO:0000259" key="8">
    <source>
        <dbReference type="SMART" id="SM00727"/>
    </source>
</evidence>
<name>C1BTU4_LEPSM</name>
<dbReference type="SMART" id="SM00727">
    <property type="entry name" value="STI1"/>
    <property type="match status" value="1"/>
</dbReference>
<dbReference type="InterPro" id="IPR019734">
    <property type="entry name" value="TPR_rpt"/>
</dbReference>
<evidence type="ECO:0000256" key="4">
    <source>
        <dbReference type="ARBA" id="ARBA00037033"/>
    </source>
</evidence>
<feature type="domain" description="STI1" evidence="8">
    <location>
        <begin position="287"/>
        <end position="326"/>
    </location>
</feature>
<dbReference type="PROSITE" id="PS50005">
    <property type="entry name" value="TPR"/>
    <property type="match status" value="1"/>
</dbReference>
<dbReference type="InterPro" id="IPR034649">
    <property type="entry name" value="Hip_N"/>
</dbReference>
<evidence type="ECO:0000256" key="5">
    <source>
        <dbReference type="ARBA" id="ARBA00064040"/>
    </source>
</evidence>
<feature type="compositionally biased region" description="Basic and acidic residues" evidence="7">
    <location>
        <begin position="50"/>
        <end position="73"/>
    </location>
</feature>
<evidence type="ECO:0000256" key="7">
    <source>
        <dbReference type="SAM" id="MobiDB-lite"/>
    </source>
</evidence>
<dbReference type="AlphaFoldDB" id="C1BTU4"/>
<dbReference type="PANTHER" id="PTHR45883">
    <property type="entry name" value="HSC70-INTERACTING PROTEIN"/>
    <property type="match status" value="1"/>
</dbReference>
<organism evidence="9">
    <name type="scientific">Lepeophtheirus salmonis</name>
    <name type="common">Salmon louse</name>
    <name type="synonym">Caligus salmonis</name>
    <dbReference type="NCBI Taxonomy" id="72036"/>
    <lineage>
        <taxon>Eukaryota</taxon>
        <taxon>Metazoa</taxon>
        <taxon>Ecdysozoa</taxon>
        <taxon>Arthropoda</taxon>
        <taxon>Crustacea</taxon>
        <taxon>Multicrustacea</taxon>
        <taxon>Hexanauplia</taxon>
        <taxon>Copepoda</taxon>
        <taxon>Siphonostomatoida</taxon>
        <taxon>Caligidae</taxon>
        <taxon>Lepeophtheirus</taxon>
    </lineage>
</organism>
<dbReference type="OrthoDB" id="533763at2759"/>